<dbReference type="InterPro" id="IPR036784">
    <property type="entry name" value="AK/P_DHK_N_sf"/>
</dbReference>
<dbReference type="GeneID" id="11494207"/>
<dbReference type="InterPro" id="IPR018955">
    <property type="entry name" value="BCDHK/PDK_N"/>
</dbReference>
<dbReference type="AlphaFoldDB" id="G0W3N5"/>
<dbReference type="STRING" id="1071378.G0W3N5"/>
<keyword evidence="13" id="KW-1185">Reference proteome</keyword>
<dbReference type="OrthoDB" id="3264224at2759"/>
<evidence type="ECO:0000256" key="1">
    <source>
        <dbReference type="ARBA" id="ARBA00004305"/>
    </source>
</evidence>
<evidence type="ECO:0000256" key="7">
    <source>
        <dbReference type="ARBA" id="ARBA00022840"/>
    </source>
</evidence>
<comment type="similarity">
    <text evidence="2 10">Belongs to the PDK/BCKDK protein kinase family.</text>
</comment>
<dbReference type="EC" id="2.7.11.-" evidence="10"/>
<evidence type="ECO:0000256" key="2">
    <source>
        <dbReference type="ARBA" id="ARBA00006155"/>
    </source>
</evidence>
<dbReference type="SUPFAM" id="SSF69012">
    <property type="entry name" value="alpha-ketoacid dehydrogenase kinase, N-terminal domain"/>
    <property type="match status" value="1"/>
</dbReference>
<dbReference type="SUPFAM" id="SSF55874">
    <property type="entry name" value="ATPase domain of HSP90 chaperone/DNA topoisomerase II/histidine kinase"/>
    <property type="match status" value="1"/>
</dbReference>
<evidence type="ECO:0000256" key="9">
    <source>
        <dbReference type="ARBA" id="ARBA00023128"/>
    </source>
</evidence>
<dbReference type="SMART" id="SM00387">
    <property type="entry name" value="HATPase_c"/>
    <property type="match status" value="1"/>
</dbReference>
<dbReference type="PANTHER" id="PTHR11947">
    <property type="entry name" value="PYRUVATE DEHYDROGENASE KINASE"/>
    <property type="match status" value="1"/>
</dbReference>
<keyword evidence="5 10" id="KW-0547">Nucleotide-binding</keyword>
<evidence type="ECO:0000259" key="11">
    <source>
        <dbReference type="PROSITE" id="PS50109"/>
    </source>
</evidence>
<keyword evidence="8" id="KW-0809">Transit peptide</keyword>
<dbReference type="Gene3D" id="1.20.140.20">
    <property type="entry name" value="Alpha-ketoacid/pyruvate dehydrogenase kinase, N-terminal domain"/>
    <property type="match status" value="1"/>
</dbReference>
<dbReference type="InterPro" id="IPR003594">
    <property type="entry name" value="HATPase_dom"/>
</dbReference>
<keyword evidence="6 10" id="KW-0418">Kinase</keyword>
<evidence type="ECO:0000256" key="8">
    <source>
        <dbReference type="ARBA" id="ARBA00022946"/>
    </source>
</evidence>
<dbReference type="GO" id="GO:0010906">
    <property type="term" value="P:regulation of glucose metabolic process"/>
    <property type="evidence" value="ECO:0007669"/>
    <property type="project" value="TreeGrafter"/>
</dbReference>
<gene>
    <name evidence="12" type="primary">NDAI0A02650</name>
    <name evidence="12" type="ordered locus">NDAI_0A02650</name>
</gene>
<keyword evidence="7 10" id="KW-0067">ATP-binding</keyword>
<dbReference type="KEGG" id="ndi:NDAI_0A02650"/>
<reference evidence="12 13" key="1">
    <citation type="journal article" date="2011" name="Proc. Natl. Acad. Sci. U.S.A.">
        <title>Evolutionary erosion of yeast sex chromosomes by mating-type switching accidents.</title>
        <authorList>
            <person name="Gordon J.L."/>
            <person name="Armisen D."/>
            <person name="Proux-Wera E."/>
            <person name="Oheigeartaigh S.S."/>
            <person name="Byrne K.P."/>
            <person name="Wolfe K.H."/>
        </authorList>
    </citation>
    <scope>NUCLEOTIDE SEQUENCE [LARGE SCALE GENOMIC DNA]</scope>
    <source>
        <strain evidence="13">ATCC 10597 / BCRC 20456 / CBS 421 / NBRC 0211 / NRRL Y-12639</strain>
    </source>
</reference>
<comment type="subcellular location">
    <subcellularLocation>
        <location evidence="1 10">Mitochondrion matrix</location>
    </subcellularLocation>
</comment>
<dbReference type="RefSeq" id="XP_003667666.1">
    <property type="nucleotide sequence ID" value="XM_003667618.1"/>
</dbReference>
<dbReference type="PANTHER" id="PTHR11947:SF20">
    <property type="entry name" value="[3-METHYL-2-OXOBUTANOATE DEHYDROGENASE [LIPOAMIDE]] KINASE, MITOCHONDRIAL"/>
    <property type="match status" value="1"/>
</dbReference>
<dbReference type="HOGENOM" id="CLU_023861_4_1_1"/>
<evidence type="ECO:0000256" key="6">
    <source>
        <dbReference type="ARBA" id="ARBA00022777"/>
    </source>
</evidence>
<evidence type="ECO:0000256" key="4">
    <source>
        <dbReference type="ARBA" id="ARBA00022679"/>
    </source>
</evidence>
<dbReference type="Proteomes" id="UP000000689">
    <property type="component" value="Chromosome 1"/>
</dbReference>
<dbReference type="EMBL" id="HE580267">
    <property type="protein sequence ID" value="CCD22423.1"/>
    <property type="molecule type" value="Genomic_DNA"/>
</dbReference>
<protein>
    <recommendedName>
        <fullName evidence="10">Protein-serine/threonine kinase</fullName>
        <ecNumber evidence="10">2.7.11.-</ecNumber>
    </recommendedName>
</protein>
<dbReference type="InterPro" id="IPR036890">
    <property type="entry name" value="HATPase_C_sf"/>
</dbReference>
<keyword evidence="9 10" id="KW-0496">Mitochondrion</keyword>
<dbReference type="GO" id="GO:0065003">
    <property type="term" value="P:protein-containing complex assembly"/>
    <property type="evidence" value="ECO:0007669"/>
    <property type="project" value="EnsemblFungi"/>
</dbReference>
<dbReference type="InterPro" id="IPR039028">
    <property type="entry name" value="BCKD/PDK"/>
</dbReference>
<keyword evidence="4 10" id="KW-0808">Transferase</keyword>
<dbReference type="InterPro" id="IPR004358">
    <property type="entry name" value="Sig_transdc_His_kin-like_C"/>
</dbReference>
<evidence type="ECO:0000256" key="3">
    <source>
        <dbReference type="ARBA" id="ARBA00022553"/>
    </source>
</evidence>
<dbReference type="GO" id="GO:0005759">
    <property type="term" value="C:mitochondrial matrix"/>
    <property type="evidence" value="ECO:0007669"/>
    <property type="project" value="UniProtKB-SubCell"/>
</dbReference>
<dbReference type="Pfam" id="PF02518">
    <property type="entry name" value="HATPase_c"/>
    <property type="match status" value="1"/>
</dbReference>
<dbReference type="GO" id="GO:0004740">
    <property type="term" value="F:pyruvate dehydrogenase (acetyl-transferring) kinase activity"/>
    <property type="evidence" value="ECO:0007669"/>
    <property type="project" value="EnsemblFungi"/>
</dbReference>
<dbReference type="GO" id="GO:0005524">
    <property type="term" value="F:ATP binding"/>
    <property type="evidence" value="ECO:0007669"/>
    <property type="project" value="UniProtKB-UniRule"/>
</dbReference>
<name>G0W3N5_NAUDC</name>
<feature type="domain" description="Histidine kinase" evidence="11">
    <location>
        <begin position="319"/>
        <end position="469"/>
    </location>
</feature>
<dbReference type="PROSITE" id="PS50109">
    <property type="entry name" value="HIS_KIN"/>
    <property type="match status" value="1"/>
</dbReference>
<dbReference type="PRINTS" id="PR00344">
    <property type="entry name" value="BCTRLSENSOR"/>
</dbReference>
<dbReference type="Gene3D" id="3.30.565.10">
    <property type="entry name" value="Histidine kinase-like ATPase, C-terminal domain"/>
    <property type="match status" value="1"/>
</dbReference>
<accession>G0W3N5</accession>
<sequence>MTSRHLTQVKFIPRTISRSPYSCHNFSTKSIVFNRKVTHLHQHHQHHHPSAKTDGIGHKSLTEPAVSHLDFQTHYKIRTNIELLIQDYSRKPIPPLSYGFLTNFKKKPLTSNEKYNLTIKTINYLISYTCRQLNSIQNLPYIVITNPKINQINSLYLRTLEALLSKQFPYDLYNDDLIIDLLKKLNNEHNDNLILLSNGLKEIHQDLLSRKKIFKFLDDHIKDRMSMKLIISNYLSLLAPVQLDDDPNMIGIVHKNLKISTLINQTVEFVNDLCQMKYNTAHDQISFQTDKRKSSSSPPSMIKYLYGEDLTFPCIPIILEYIFTELFKNSIKAQLDHNVHKPIEVSLFQTDSNELTIKLRDFGKGINPNIESEIFQYSFTSSNERYNPIDDRYIDTNENALNKHSSTVEHTLPQAAIPGSDDVNNNTISGMGYGLPLSKNYLKLFQGDINIQSLWGVGTDVYIKLKGPSQQLLKGR</sequence>
<keyword evidence="3" id="KW-0597">Phosphoprotein</keyword>
<evidence type="ECO:0000313" key="12">
    <source>
        <dbReference type="EMBL" id="CCD22423.1"/>
    </source>
</evidence>
<evidence type="ECO:0000256" key="10">
    <source>
        <dbReference type="RuleBase" id="RU366032"/>
    </source>
</evidence>
<dbReference type="OMA" id="WSYPPSA"/>
<organism evidence="12 13">
    <name type="scientific">Naumovozyma dairenensis (strain ATCC 10597 / BCRC 20456 / CBS 421 / NBRC 0211 / NRRL Y-12639)</name>
    <name type="common">Saccharomyces dairenensis</name>
    <dbReference type="NCBI Taxonomy" id="1071378"/>
    <lineage>
        <taxon>Eukaryota</taxon>
        <taxon>Fungi</taxon>
        <taxon>Dikarya</taxon>
        <taxon>Ascomycota</taxon>
        <taxon>Saccharomycotina</taxon>
        <taxon>Saccharomycetes</taxon>
        <taxon>Saccharomycetales</taxon>
        <taxon>Saccharomycetaceae</taxon>
        <taxon>Naumovozyma</taxon>
    </lineage>
</organism>
<evidence type="ECO:0000313" key="13">
    <source>
        <dbReference type="Proteomes" id="UP000000689"/>
    </source>
</evidence>
<dbReference type="Pfam" id="PF10436">
    <property type="entry name" value="BCDHK_Adom3"/>
    <property type="match status" value="1"/>
</dbReference>
<evidence type="ECO:0000256" key="5">
    <source>
        <dbReference type="ARBA" id="ARBA00022741"/>
    </source>
</evidence>
<dbReference type="GO" id="GO:1901524">
    <property type="term" value="P:regulation of mitophagy"/>
    <property type="evidence" value="ECO:0007669"/>
    <property type="project" value="EnsemblFungi"/>
</dbReference>
<proteinExistence type="inferred from homology"/>
<dbReference type="eggNOG" id="KOG0787">
    <property type="taxonomic scope" value="Eukaryota"/>
</dbReference>
<dbReference type="InterPro" id="IPR005467">
    <property type="entry name" value="His_kinase_dom"/>
</dbReference>